<dbReference type="InterPro" id="IPR043519">
    <property type="entry name" value="NT_sf"/>
</dbReference>
<evidence type="ECO:0000256" key="5">
    <source>
        <dbReference type="ARBA" id="ARBA00022723"/>
    </source>
</evidence>
<dbReference type="InterPro" id="IPR032828">
    <property type="entry name" value="PolyA_RNA-bd"/>
</dbReference>
<reference evidence="12" key="1">
    <citation type="journal article" date="2019" name="Int. J. Syst. Evol. Microbiol.">
        <title>The Global Catalogue of Microorganisms (GCM) 10K type strain sequencing project: providing services to taxonomists for standard genome sequencing and annotation.</title>
        <authorList>
            <consortium name="The Broad Institute Genomics Platform"/>
            <consortium name="The Broad Institute Genome Sequencing Center for Infectious Disease"/>
            <person name="Wu L."/>
            <person name="Ma J."/>
        </authorList>
    </citation>
    <scope>NUCLEOTIDE SEQUENCE [LARGE SCALE GENOMIC DNA]</scope>
    <source>
        <strain evidence="12">CCUG 61697</strain>
    </source>
</reference>
<evidence type="ECO:0000256" key="3">
    <source>
        <dbReference type="ARBA" id="ARBA00022694"/>
    </source>
</evidence>
<evidence type="ECO:0000256" key="2">
    <source>
        <dbReference type="ARBA" id="ARBA00022679"/>
    </source>
</evidence>
<keyword evidence="7" id="KW-0460">Magnesium</keyword>
<evidence type="ECO:0000259" key="9">
    <source>
        <dbReference type="Pfam" id="PF01743"/>
    </source>
</evidence>
<dbReference type="InterPro" id="IPR002646">
    <property type="entry name" value="PolA_pol_head_dom"/>
</dbReference>
<protein>
    <submittedName>
        <fullName evidence="11">CCA tRNA nucleotidyltransferase</fullName>
    </submittedName>
</protein>
<dbReference type="CDD" id="cd05398">
    <property type="entry name" value="NT_ClassII-CCAase"/>
    <property type="match status" value="1"/>
</dbReference>
<feature type="domain" description="Poly A polymerase head" evidence="9">
    <location>
        <begin position="32"/>
        <end position="153"/>
    </location>
</feature>
<dbReference type="PANTHER" id="PTHR46173:SF1">
    <property type="entry name" value="CCA TRNA NUCLEOTIDYLTRANSFERASE 1, MITOCHONDRIAL"/>
    <property type="match status" value="1"/>
</dbReference>
<keyword evidence="8" id="KW-0694">RNA-binding</keyword>
<name>A0ABW3JA70_9HYPH</name>
<evidence type="ECO:0000256" key="6">
    <source>
        <dbReference type="ARBA" id="ARBA00022741"/>
    </source>
</evidence>
<dbReference type="SUPFAM" id="SSF81891">
    <property type="entry name" value="Poly A polymerase C-terminal region-like"/>
    <property type="match status" value="1"/>
</dbReference>
<comment type="caution">
    <text evidence="11">The sequence shown here is derived from an EMBL/GenBank/DDBJ whole genome shotgun (WGS) entry which is preliminary data.</text>
</comment>
<evidence type="ECO:0000259" key="10">
    <source>
        <dbReference type="Pfam" id="PF12627"/>
    </source>
</evidence>
<dbReference type="Gene3D" id="1.10.3090.10">
    <property type="entry name" value="cca-adding enzyme, domain 2"/>
    <property type="match status" value="1"/>
</dbReference>
<evidence type="ECO:0000256" key="4">
    <source>
        <dbReference type="ARBA" id="ARBA00022695"/>
    </source>
</evidence>
<keyword evidence="4" id="KW-0548">Nucleotidyltransferase</keyword>
<dbReference type="InterPro" id="IPR050264">
    <property type="entry name" value="Bact_CCA-adding_enz_type3_sf"/>
</dbReference>
<evidence type="ECO:0000256" key="1">
    <source>
        <dbReference type="ARBA" id="ARBA00001946"/>
    </source>
</evidence>
<proteinExistence type="inferred from homology"/>
<keyword evidence="6" id="KW-0547">Nucleotide-binding</keyword>
<comment type="similarity">
    <text evidence="8">Belongs to the tRNA nucleotidyltransferase/poly(A) polymerase family.</text>
</comment>
<feature type="domain" description="tRNA nucleotidyltransferase/poly(A) polymerase RNA and SrmB- binding" evidence="10">
    <location>
        <begin position="183"/>
        <end position="237"/>
    </location>
</feature>
<organism evidence="11 12">
    <name type="scientific">Methyloligella solikamskensis</name>
    <dbReference type="NCBI Taxonomy" id="1177756"/>
    <lineage>
        <taxon>Bacteria</taxon>
        <taxon>Pseudomonadati</taxon>
        <taxon>Pseudomonadota</taxon>
        <taxon>Alphaproteobacteria</taxon>
        <taxon>Hyphomicrobiales</taxon>
        <taxon>Hyphomicrobiaceae</taxon>
        <taxon>Methyloligella</taxon>
    </lineage>
</organism>
<evidence type="ECO:0000256" key="8">
    <source>
        <dbReference type="RuleBase" id="RU003953"/>
    </source>
</evidence>
<dbReference type="EMBL" id="JBHTJO010000001">
    <property type="protein sequence ID" value="MFD0986646.1"/>
    <property type="molecule type" value="Genomic_DNA"/>
</dbReference>
<keyword evidence="3" id="KW-0819">tRNA processing</keyword>
<dbReference type="Gene3D" id="3.30.460.10">
    <property type="entry name" value="Beta Polymerase, domain 2"/>
    <property type="match status" value="1"/>
</dbReference>
<dbReference type="RefSeq" id="WP_379087178.1">
    <property type="nucleotide sequence ID" value="NZ_JBHTJO010000001.1"/>
</dbReference>
<evidence type="ECO:0000313" key="11">
    <source>
        <dbReference type="EMBL" id="MFD0986646.1"/>
    </source>
</evidence>
<evidence type="ECO:0000313" key="12">
    <source>
        <dbReference type="Proteomes" id="UP001597102"/>
    </source>
</evidence>
<evidence type="ECO:0000256" key="7">
    <source>
        <dbReference type="ARBA" id="ARBA00022842"/>
    </source>
</evidence>
<comment type="cofactor">
    <cofactor evidence="1">
        <name>Mg(2+)</name>
        <dbReference type="ChEBI" id="CHEBI:18420"/>
    </cofactor>
</comment>
<dbReference type="Proteomes" id="UP001597102">
    <property type="component" value="Unassembled WGS sequence"/>
</dbReference>
<dbReference type="Pfam" id="PF12627">
    <property type="entry name" value="PolyA_pol_RNAbd"/>
    <property type="match status" value="1"/>
</dbReference>
<keyword evidence="5" id="KW-0479">Metal-binding</keyword>
<sequence length="410" mass="44672">MSLPSVKDAPWFKAPATQAVFAALNKDGAETRIVGGAVRNGLMGLNVAEVDFASTAEPEQVVKLAEAAGLKAVPTGLEHGTVTVVTDGVGHEVTTLREDVETDGRHATVRFTTDWAADASRRDFTLNALYADADGTVHDPLGGYEDLEAGRIRFIGDPAARIAEDYLRILRFFRFFAIYGKGTIDADGLSACVRLRDGLDGLSAERVWGEMKRLLVAPRAKEVVGLLYDYGLLPQILGSAPRLPQFDRLAEIEAVVGAAPNAALRLAALAVYVEDDLERLTERFRLSNAESAVLEEVVDVLQIEKAPDEATGKHLLYRLGPDSYRRRVLTTWMEEGAAPDDDAWTAAYELPDRWQAPEFPLKGEDVMAMGVPSGPQVGRILRVVERTWIEAGFEGEREVLLKQAEAASKA</sequence>
<dbReference type="Pfam" id="PF01743">
    <property type="entry name" value="PolyA_pol"/>
    <property type="match status" value="1"/>
</dbReference>
<accession>A0ABW3JA70</accession>
<dbReference type="SUPFAM" id="SSF81301">
    <property type="entry name" value="Nucleotidyltransferase"/>
    <property type="match status" value="1"/>
</dbReference>
<dbReference type="PANTHER" id="PTHR46173">
    <property type="entry name" value="CCA TRNA NUCLEOTIDYLTRANSFERASE 1, MITOCHONDRIAL"/>
    <property type="match status" value="1"/>
</dbReference>
<keyword evidence="2 8" id="KW-0808">Transferase</keyword>
<keyword evidence="12" id="KW-1185">Reference proteome</keyword>
<gene>
    <name evidence="11" type="ORF">ACFQ2F_06000</name>
</gene>